<keyword evidence="2" id="KW-1185">Reference proteome</keyword>
<gene>
    <name evidence="1" type="ORF">HPB50_003126</name>
</gene>
<dbReference type="EMBL" id="CM023487">
    <property type="protein sequence ID" value="KAH6925259.1"/>
    <property type="molecule type" value="Genomic_DNA"/>
</dbReference>
<accession>A0ACB7RTT5</accession>
<protein>
    <submittedName>
        <fullName evidence="1">Uncharacterized protein</fullName>
    </submittedName>
</protein>
<dbReference type="Proteomes" id="UP000821845">
    <property type="component" value="Chromosome 7"/>
</dbReference>
<organism evidence="1 2">
    <name type="scientific">Hyalomma asiaticum</name>
    <name type="common">Tick</name>
    <dbReference type="NCBI Taxonomy" id="266040"/>
    <lineage>
        <taxon>Eukaryota</taxon>
        <taxon>Metazoa</taxon>
        <taxon>Ecdysozoa</taxon>
        <taxon>Arthropoda</taxon>
        <taxon>Chelicerata</taxon>
        <taxon>Arachnida</taxon>
        <taxon>Acari</taxon>
        <taxon>Parasitiformes</taxon>
        <taxon>Ixodida</taxon>
        <taxon>Ixodoidea</taxon>
        <taxon>Ixodidae</taxon>
        <taxon>Hyalomminae</taxon>
        <taxon>Hyalomma</taxon>
    </lineage>
</organism>
<comment type="caution">
    <text evidence="1">The sequence shown here is derived from an EMBL/GenBank/DDBJ whole genome shotgun (WGS) entry which is preliminary data.</text>
</comment>
<name>A0ACB7RTT5_HYAAI</name>
<reference evidence="1" key="1">
    <citation type="submission" date="2020-05" db="EMBL/GenBank/DDBJ databases">
        <title>Large-scale comparative analyses of tick genomes elucidate their genetic diversity and vector capacities.</title>
        <authorList>
            <person name="Jia N."/>
            <person name="Wang J."/>
            <person name="Shi W."/>
            <person name="Du L."/>
            <person name="Sun Y."/>
            <person name="Zhan W."/>
            <person name="Jiang J."/>
            <person name="Wang Q."/>
            <person name="Zhang B."/>
            <person name="Ji P."/>
            <person name="Sakyi L.B."/>
            <person name="Cui X."/>
            <person name="Yuan T."/>
            <person name="Jiang B."/>
            <person name="Yang W."/>
            <person name="Lam T.T.-Y."/>
            <person name="Chang Q."/>
            <person name="Ding S."/>
            <person name="Wang X."/>
            <person name="Zhu J."/>
            <person name="Ruan X."/>
            <person name="Zhao L."/>
            <person name="Wei J."/>
            <person name="Que T."/>
            <person name="Du C."/>
            <person name="Cheng J."/>
            <person name="Dai P."/>
            <person name="Han X."/>
            <person name="Huang E."/>
            <person name="Gao Y."/>
            <person name="Liu J."/>
            <person name="Shao H."/>
            <person name="Ye R."/>
            <person name="Li L."/>
            <person name="Wei W."/>
            <person name="Wang X."/>
            <person name="Wang C."/>
            <person name="Yang T."/>
            <person name="Huo Q."/>
            <person name="Li W."/>
            <person name="Guo W."/>
            <person name="Chen H."/>
            <person name="Zhou L."/>
            <person name="Ni X."/>
            <person name="Tian J."/>
            <person name="Zhou Y."/>
            <person name="Sheng Y."/>
            <person name="Liu T."/>
            <person name="Pan Y."/>
            <person name="Xia L."/>
            <person name="Li J."/>
            <person name="Zhao F."/>
            <person name="Cao W."/>
        </authorList>
    </citation>
    <scope>NUCLEOTIDE SEQUENCE</scope>
    <source>
        <strain evidence="1">Hyas-2018</strain>
    </source>
</reference>
<sequence length="96" mass="10642">MHSLELYENEPKQALYFPEPEQILAMQKLAAMCVFVVVVATALFAGYFILWLHKGTTLTPHAPPPPGHPTTDNNDPFTVFPLTFSTEALVAPDSEE</sequence>
<proteinExistence type="predicted"/>
<evidence type="ECO:0000313" key="1">
    <source>
        <dbReference type="EMBL" id="KAH6925259.1"/>
    </source>
</evidence>
<evidence type="ECO:0000313" key="2">
    <source>
        <dbReference type="Proteomes" id="UP000821845"/>
    </source>
</evidence>